<proteinExistence type="predicted"/>
<evidence type="ECO:0000313" key="2">
    <source>
        <dbReference type="Proteomes" id="UP001291623"/>
    </source>
</evidence>
<name>A0AAE1VJF5_9SOLA</name>
<reference evidence="1" key="1">
    <citation type="submission" date="2023-12" db="EMBL/GenBank/DDBJ databases">
        <title>Genome assembly of Anisodus tanguticus.</title>
        <authorList>
            <person name="Wang Y.-J."/>
        </authorList>
    </citation>
    <scope>NUCLEOTIDE SEQUENCE</scope>
    <source>
        <strain evidence="1">KB-2021</strain>
        <tissue evidence="1">Leaf</tissue>
    </source>
</reference>
<organism evidence="1 2">
    <name type="scientific">Anisodus tanguticus</name>
    <dbReference type="NCBI Taxonomy" id="243964"/>
    <lineage>
        <taxon>Eukaryota</taxon>
        <taxon>Viridiplantae</taxon>
        <taxon>Streptophyta</taxon>
        <taxon>Embryophyta</taxon>
        <taxon>Tracheophyta</taxon>
        <taxon>Spermatophyta</taxon>
        <taxon>Magnoliopsida</taxon>
        <taxon>eudicotyledons</taxon>
        <taxon>Gunneridae</taxon>
        <taxon>Pentapetalae</taxon>
        <taxon>asterids</taxon>
        <taxon>lamiids</taxon>
        <taxon>Solanales</taxon>
        <taxon>Solanaceae</taxon>
        <taxon>Solanoideae</taxon>
        <taxon>Hyoscyameae</taxon>
        <taxon>Anisodus</taxon>
    </lineage>
</organism>
<sequence>MSEESSPNHDSAATTRAKAIEVGSPKYEYGNCGLPPWQKGLYAGASPLMWSQTRCAQVSNDTASVGVLSAAADPLQRSRFYWRRSTVRVSHIFFRSKFYFPKNQTSKPALSWSNFRTLRAISTSV</sequence>
<gene>
    <name evidence="1" type="ORF">RND71_018520</name>
</gene>
<dbReference type="EMBL" id="JAVYJV010000009">
    <property type="protein sequence ID" value="KAK4363279.1"/>
    <property type="molecule type" value="Genomic_DNA"/>
</dbReference>
<accession>A0AAE1VJF5</accession>
<keyword evidence="2" id="KW-1185">Reference proteome</keyword>
<dbReference type="Proteomes" id="UP001291623">
    <property type="component" value="Unassembled WGS sequence"/>
</dbReference>
<dbReference type="AlphaFoldDB" id="A0AAE1VJF5"/>
<protein>
    <submittedName>
        <fullName evidence="1">Uncharacterized protein</fullName>
    </submittedName>
</protein>
<evidence type="ECO:0000313" key="1">
    <source>
        <dbReference type="EMBL" id="KAK4363279.1"/>
    </source>
</evidence>
<comment type="caution">
    <text evidence="1">The sequence shown here is derived from an EMBL/GenBank/DDBJ whole genome shotgun (WGS) entry which is preliminary data.</text>
</comment>